<proteinExistence type="predicted"/>
<comment type="caution">
    <text evidence="2">The sequence shown here is derived from an EMBL/GenBank/DDBJ whole genome shotgun (WGS) entry which is preliminary data.</text>
</comment>
<sequence>MLEPAPSGRHAKRSKEVRNDCEEEEEEEEEEERRLFWNYKKQSCHVILTPCYCRHKSPRVLVSVLAPEPLDRRVPLCLRTPGRPVALRLRGDANTKSFFCANL</sequence>
<protein>
    <submittedName>
        <fullName evidence="2">Uncharacterized protein</fullName>
    </submittedName>
</protein>
<reference evidence="2 3" key="1">
    <citation type="submission" date="2019-03" db="EMBL/GenBank/DDBJ databases">
        <title>First draft genome of Liparis tanakae, snailfish: a comprehensive survey of snailfish specific genes.</title>
        <authorList>
            <person name="Kim W."/>
            <person name="Song I."/>
            <person name="Jeong J.-H."/>
            <person name="Kim D."/>
            <person name="Kim S."/>
            <person name="Ryu S."/>
            <person name="Song J.Y."/>
            <person name="Lee S.K."/>
        </authorList>
    </citation>
    <scope>NUCLEOTIDE SEQUENCE [LARGE SCALE GENOMIC DNA]</scope>
    <source>
        <tissue evidence="2">Muscle</tissue>
    </source>
</reference>
<organism evidence="2 3">
    <name type="scientific">Liparis tanakae</name>
    <name type="common">Tanaka's snailfish</name>
    <dbReference type="NCBI Taxonomy" id="230148"/>
    <lineage>
        <taxon>Eukaryota</taxon>
        <taxon>Metazoa</taxon>
        <taxon>Chordata</taxon>
        <taxon>Craniata</taxon>
        <taxon>Vertebrata</taxon>
        <taxon>Euteleostomi</taxon>
        <taxon>Actinopterygii</taxon>
        <taxon>Neopterygii</taxon>
        <taxon>Teleostei</taxon>
        <taxon>Neoteleostei</taxon>
        <taxon>Acanthomorphata</taxon>
        <taxon>Eupercaria</taxon>
        <taxon>Perciformes</taxon>
        <taxon>Cottioidei</taxon>
        <taxon>Cottales</taxon>
        <taxon>Liparidae</taxon>
        <taxon>Liparis</taxon>
    </lineage>
</organism>
<name>A0A4Z2F846_9TELE</name>
<dbReference type="EMBL" id="SRLO01001494">
    <property type="protein sequence ID" value="TNN37396.1"/>
    <property type="molecule type" value="Genomic_DNA"/>
</dbReference>
<evidence type="ECO:0000256" key="1">
    <source>
        <dbReference type="SAM" id="MobiDB-lite"/>
    </source>
</evidence>
<evidence type="ECO:0000313" key="3">
    <source>
        <dbReference type="Proteomes" id="UP000314294"/>
    </source>
</evidence>
<gene>
    <name evidence="2" type="ORF">EYF80_052438</name>
</gene>
<dbReference type="Proteomes" id="UP000314294">
    <property type="component" value="Unassembled WGS sequence"/>
</dbReference>
<keyword evidence="3" id="KW-1185">Reference proteome</keyword>
<accession>A0A4Z2F846</accession>
<feature type="region of interest" description="Disordered" evidence="1">
    <location>
        <begin position="1"/>
        <end position="26"/>
    </location>
</feature>
<evidence type="ECO:0000313" key="2">
    <source>
        <dbReference type="EMBL" id="TNN37396.1"/>
    </source>
</evidence>
<dbReference type="AlphaFoldDB" id="A0A4Z2F846"/>